<feature type="compositionally biased region" description="Low complexity" evidence="1">
    <location>
        <begin position="191"/>
        <end position="202"/>
    </location>
</feature>
<dbReference type="AlphaFoldDB" id="A0A9J7IQR1"/>
<feature type="region of interest" description="Disordered" evidence="1">
    <location>
        <begin position="184"/>
        <end position="208"/>
    </location>
</feature>
<proteinExistence type="predicted"/>
<dbReference type="OrthoDB" id="7492502at2759"/>
<gene>
    <name evidence="3" type="primary">LOC111354835</name>
</gene>
<evidence type="ECO:0000313" key="2">
    <source>
        <dbReference type="Proteomes" id="UP000301870"/>
    </source>
</evidence>
<dbReference type="KEGG" id="sliu:111354835"/>
<reference evidence="3" key="1">
    <citation type="submission" date="2025-08" db="UniProtKB">
        <authorList>
            <consortium name="RefSeq"/>
        </authorList>
    </citation>
    <scope>IDENTIFICATION</scope>
    <source>
        <strain evidence="3">Ishihara</strain>
        <tissue evidence="3">Whole body</tissue>
    </source>
</reference>
<dbReference type="RefSeq" id="XP_022824218.1">
    <property type="nucleotide sequence ID" value="XM_022968450.1"/>
</dbReference>
<organism evidence="2 3">
    <name type="scientific">Spodoptera litura</name>
    <name type="common">Asian cotton leafworm</name>
    <dbReference type="NCBI Taxonomy" id="69820"/>
    <lineage>
        <taxon>Eukaryota</taxon>
        <taxon>Metazoa</taxon>
        <taxon>Ecdysozoa</taxon>
        <taxon>Arthropoda</taxon>
        <taxon>Hexapoda</taxon>
        <taxon>Insecta</taxon>
        <taxon>Pterygota</taxon>
        <taxon>Neoptera</taxon>
        <taxon>Endopterygota</taxon>
        <taxon>Lepidoptera</taxon>
        <taxon>Glossata</taxon>
        <taxon>Ditrysia</taxon>
        <taxon>Noctuoidea</taxon>
        <taxon>Noctuidae</taxon>
        <taxon>Amphipyrinae</taxon>
        <taxon>Spodoptera</taxon>
    </lineage>
</organism>
<evidence type="ECO:0000256" key="1">
    <source>
        <dbReference type="SAM" id="MobiDB-lite"/>
    </source>
</evidence>
<accession>A0A9J7IQR1</accession>
<sequence length="208" mass="22614">MEEIFTQLQIRGYNNIENLIKWMAKARVIDPSQRDTEKWLVEHFRDIPNTKNITLDKFKEIVNIFAEEQNKSMEEMSARLGKQIPAVLDQVDSSPGIYVAAPGSEKLAIFSRVTVCSDMSTVTDYSQLINQDDSNGEVATSVTSSIGGVPVCSQGAVADSSQGEVTAGSQGDVTDCNIQIVTSSQAEISDSDTSSCETTSQSNKSDET</sequence>
<dbReference type="GeneID" id="111354835"/>
<name>A0A9J7IQR1_SPOLT</name>
<dbReference type="Proteomes" id="UP000301870">
    <property type="component" value="Chromosome 19"/>
</dbReference>
<protein>
    <submittedName>
        <fullName evidence="3">Uncharacterized protein LOC111354835</fullName>
    </submittedName>
</protein>
<evidence type="ECO:0000313" key="3">
    <source>
        <dbReference type="RefSeq" id="XP_022824218.1"/>
    </source>
</evidence>
<keyword evidence="2" id="KW-1185">Reference proteome</keyword>